<dbReference type="InterPro" id="IPR029063">
    <property type="entry name" value="SAM-dependent_MTases_sf"/>
</dbReference>
<dbReference type="PANTHER" id="PTHR43591:SF57">
    <property type="entry name" value="METHYLTRANSFERASE DOMAIN-CONTAINING PROTEIN-RELATED"/>
    <property type="match status" value="1"/>
</dbReference>
<evidence type="ECO:0000313" key="2">
    <source>
        <dbReference type="EMBL" id="VAW50223.1"/>
    </source>
</evidence>
<gene>
    <name evidence="2" type="ORF">MNBD_GAMMA05-2064</name>
</gene>
<dbReference type="SUPFAM" id="SSF53335">
    <property type="entry name" value="S-adenosyl-L-methionine-dependent methyltransferases"/>
    <property type="match status" value="1"/>
</dbReference>
<dbReference type="Pfam" id="PF13649">
    <property type="entry name" value="Methyltransf_25"/>
    <property type="match status" value="1"/>
</dbReference>
<reference evidence="2" key="1">
    <citation type="submission" date="2018-06" db="EMBL/GenBank/DDBJ databases">
        <authorList>
            <person name="Zhirakovskaya E."/>
        </authorList>
    </citation>
    <scope>NUCLEOTIDE SEQUENCE</scope>
</reference>
<dbReference type="AlphaFoldDB" id="A0A3B0WD09"/>
<dbReference type="PANTHER" id="PTHR43591">
    <property type="entry name" value="METHYLTRANSFERASE"/>
    <property type="match status" value="1"/>
</dbReference>
<organism evidence="2">
    <name type="scientific">hydrothermal vent metagenome</name>
    <dbReference type="NCBI Taxonomy" id="652676"/>
    <lineage>
        <taxon>unclassified sequences</taxon>
        <taxon>metagenomes</taxon>
        <taxon>ecological metagenomes</taxon>
    </lineage>
</organism>
<sequence>MTNLTPDQIPEKWGDIASAYGEAFESLTSQFADEVISQLSPKTGETVLDVAAGTGAFSLRAARLGADVLATDFAEGMVNHIQQRIDDDFIHNIKTSVMDGQALAVKDASYDISVSIVGLIFFPDIDKGFTELKRVLKPGGRCAVVCWGHPENFDMMRLLKQSIACAVPDFEMPTQTPVWARLVGEDALKEKFQQAGFEKVEITTIDGLLTLDSVEDFWSVFISSSPPMTALFSALGKENTERAGKEFVRLATDDFKKETVTLASKACVGIAYA</sequence>
<dbReference type="InterPro" id="IPR041698">
    <property type="entry name" value="Methyltransf_25"/>
</dbReference>
<accession>A0A3B0WD09</accession>
<name>A0A3B0WD09_9ZZZZ</name>
<dbReference type="EMBL" id="UOFE01000001">
    <property type="protein sequence ID" value="VAW50223.1"/>
    <property type="molecule type" value="Genomic_DNA"/>
</dbReference>
<feature type="domain" description="Methyltransferase" evidence="1">
    <location>
        <begin position="47"/>
        <end position="140"/>
    </location>
</feature>
<dbReference type="CDD" id="cd02440">
    <property type="entry name" value="AdoMet_MTases"/>
    <property type="match status" value="1"/>
</dbReference>
<protein>
    <recommendedName>
        <fullName evidence="1">Methyltransferase domain-containing protein</fullName>
    </recommendedName>
</protein>
<evidence type="ECO:0000259" key="1">
    <source>
        <dbReference type="Pfam" id="PF13649"/>
    </source>
</evidence>
<proteinExistence type="predicted"/>
<dbReference type="GO" id="GO:0008168">
    <property type="term" value="F:methyltransferase activity"/>
    <property type="evidence" value="ECO:0007669"/>
    <property type="project" value="TreeGrafter"/>
</dbReference>
<dbReference type="Gene3D" id="3.40.50.150">
    <property type="entry name" value="Vaccinia Virus protein VP39"/>
    <property type="match status" value="1"/>
</dbReference>